<evidence type="ECO:0000256" key="2">
    <source>
        <dbReference type="ARBA" id="ARBA00022898"/>
    </source>
</evidence>
<dbReference type="Pfam" id="PF00842">
    <property type="entry name" value="Ala_racemase_C"/>
    <property type="match status" value="1"/>
</dbReference>
<dbReference type="EMBL" id="UINC01003639">
    <property type="protein sequence ID" value="SVA08064.1"/>
    <property type="molecule type" value="Genomic_DNA"/>
</dbReference>
<dbReference type="GO" id="GO:0008784">
    <property type="term" value="F:alanine racemase activity"/>
    <property type="evidence" value="ECO:0007669"/>
    <property type="project" value="InterPro"/>
</dbReference>
<dbReference type="PRINTS" id="PR00992">
    <property type="entry name" value="ALARACEMASE"/>
</dbReference>
<evidence type="ECO:0000256" key="3">
    <source>
        <dbReference type="ARBA" id="ARBA00023235"/>
    </source>
</evidence>
<dbReference type="InterPro" id="IPR000821">
    <property type="entry name" value="Ala_racemase"/>
</dbReference>
<dbReference type="CDD" id="cd00430">
    <property type="entry name" value="PLPDE_III_AR"/>
    <property type="match status" value="1"/>
</dbReference>
<dbReference type="Pfam" id="PF01168">
    <property type="entry name" value="Ala_racemase_N"/>
    <property type="match status" value="1"/>
</dbReference>
<dbReference type="GO" id="GO:0005829">
    <property type="term" value="C:cytosol"/>
    <property type="evidence" value="ECO:0007669"/>
    <property type="project" value="TreeGrafter"/>
</dbReference>
<organism evidence="5">
    <name type="scientific">marine metagenome</name>
    <dbReference type="NCBI Taxonomy" id="408172"/>
    <lineage>
        <taxon>unclassified sequences</taxon>
        <taxon>metagenomes</taxon>
        <taxon>ecological metagenomes</taxon>
    </lineage>
</organism>
<protein>
    <recommendedName>
        <fullName evidence="4">Alanine racemase C-terminal domain-containing protein</fullName>
    </recommendedName>
</protein>
<dbReference type="Gene3D" id="3.20.20.10">
    <property type="entry name" value="Alanine racemase"/>
    <property type="match status" value="1"/>
</dbReference>
<sequence>VGRAPARHTIDVVRPTFAHIDLDAIRANFRAIMAHLGGDCPAADVIAVVKANGYGHGAAPVARALESAGARMLACSDIEEGVELRRAGVSVPILVFGALSVSDLDGAFTHDLTPTISSPFAARALRNAARRRHATMVCHLKVDTGMNRLGFRYDNLSETLPEVVSGLGLKVDAVYTHFATAEDVTHPLFDQQRERFEQALNQLSAMGVHPRLRHAANSAALLRDPGTWYDAVRPGLLLYGVSPSGRDHGVPLMPAMTLHSRVVAVKGMRVGETAGYGARMAVTHPTTVAVVPAGYADGLDVRLAGRGSVIVGGHR</sequence>
<dbReference type="PROSITE" id="PS00395">
    <property type="entry name" value="ALANINE_RACEMASE"/>
    <property type="match status" value="1"/>
</dbReference>
<dbReference type="PANTHER" id="PTHR30511:SF0">
    <property type="entry name" value="ALANINE RACEMASE, CATABOLIC-RELATED"/>
    <property type="match status" value="1"/>
</dbReference>
<accession>A0A381SXE2</accession>
<dbReference type="SUPFAM" id="SSF51419">
    <property type="entry name" value="PLP-binding barrel"/>
    <property type="match status" value="1"/>
</dbReference>
<dbReference type="Gene3D" id="2.40.37.10">
    <property type="entry name" value="Lyase, Ornithine Decarboxylase, Chain A, domain 1"/>
    <property type="match status" value="1"/>
</dbReference>
<dbReference type="InterPro" id="IPR009006">
    <property type="entry name" value="Ala_racemase/Decarboxylase_C"/>
</dbReference>
<evidence type="ECO:0000259" key="4">
    <source>
        <dbReference type="SMART" id="SM01005"/>
    </source>
</evidence>
<evidence type="ECO:0000256" key="1">
    <source>
        <dbReference type="ARBA" id="ARBA00001933"/>
    </source>
</evidence>
<comment type="cofactor">
    <cofactor evidence="1">
        <name>pyridoxal 5'-phosphate</name>
        <dbReference type="ChEBI" id="CHEBI:597326"/>
    </cofactor>
</comment>
<proteinExistence type="predicted"/>
<dbReference type="FunFam" id="3.20.20.10:FF:000002">
    <property type="entry name" value="Alanine racemase"/>
    <property type="match status" value="1"/>
</dbReference>
<feature type="domain" description="Alanine racemase C-terminal" evidence="4">
    <location>
        <begin position="255"/>
        <end position="315"/>
    </location>
</feature>
<dbReference type="InterPro" id="IPR029066">
    <property type="entry name" value="PLP-binding_barrel"/>
</dbReference>
<name>A0A381SXE2_9ZZZZ</name>
<reference evidence="5" key="1">
    <citation type="submission" date="2018-05" db="EMBL/GenBank/DDBJ databases">
        <authorList>
            <person name="Lanie J.A."/>
            <person name="Ng W.-L."/>
            <person name="Kazmierczak K.M."/>
            <person name="Andrzejewski T.M."/>
            <person name="Davidsen T.M."/>
            <person name="Wayne K.J."/>
            <person name="Tettelin H."/>
            <person name="Glass J.I."/>
            <person name="Rusch D."/>
            <person name="Podicherti R."/>
            <person name="Tsui H.-C.T."/>
            <person name="Winkler M.E."/>
        </authorList>
    </citation>
    <scope>NUCLEOTIDE SEQUENCE</scope>
</reference>
<dbReference type="InterPro" id="IPR011079">
    <property type="entry name" value="Ala_racemase_C"/>
</dbReference>
<dbReference type="SMART" id="SM01005">
    <property type="entry name" value="Ala_racemase_C"/>
    <property type="match status" value="1"/>
</dbReference>
<dbReference type="GO" id="GO:0030170">
    <property type="term" value="F:pyridoxal phosphate binding"/>
    <property type="evidence" value="ECO:0007669"/>
    <property type="project" value="TreeGrafter"/>
</dbReference>
<dbReference type="NCBIfam" id="TIGR00492">
    <property type="entry name" value="alr"/>
    <property type="match status" value="1"/>
</dbReference>
<feature type="non-terminal residue" evidence="5">
    <location>
        <position position="315"/>
    </location>
</feature>
<dbReference type="InterPro" id="IPR020622">
    <property type="entry name" value="Ala_racemase_pyridoxalP-BS"/>
</dbReference>
<dbReference type="PANTHER" id="PTHR30511">
    <property type="entry name" value="ALANINE RACEMASE"/>
    <property type="match status" value="1"/>
</dbReference>
<keyword evidence="2" id="KW-0663">Pyridoxal phosphate</keyword>
<dbReference type="GO" id="GO:0030632">
    <property type="term" value="P:D-alanine biosynthetic process"/>
    <property type="evidence" value="ECO:0007669"/>
    <property type="project" value="TreeGrafter"/>
</dbReference>
<dbReference type="SUPFAM" id="SSF50621">
    <property type="entry name" value="Alanine racemase C-terminal domain-like"/>
    <property type="match status" value="1"/>
</dbReference>
<feature type="non-terminal residue" evidence="5">
    <location>
        <position position="1"/>
    </location>
</feature>
<dbReference type="InterPro" id="IPR001608">
    <property type="entry name" value="Ala_racemase_N"/>
</dbReference>
<dbReference type="AlphaFoldDB" id="A0A381SXE2"/>
<keyword evidence="3" id="KW-0413">Isomerase</keyword>
<gene>
    <name evidence="5" type="ORF">METZ01_LOCUS60918</name>
</gene>
<evidence type="ECO:0000313" key="5">
    <source>
        <dbReference type="EMBL" id="SVA08064.1"/>
    </source>
</evidence>